<accession>A0ABV4CDU2</accession>
<organism evidence="2 3">
    <name type="scientific">Saccharopolyspora cebuensis</name>
    <dbReference type="NCBI Taxonomy" id="418759"/>
    <lineage>
        <taxon>Bacteria</taxon>
        <taxon>Bacillati</taxon>
        <taxon>Actinomycetota</taxon>
        <taxon>Actinomycetes</taxon>
        <taxon>Pseudonocardiales</taxon>
        <taxon>Pseudonocardiaceae</taxon>
        <taxon>Saccharopolyspora</taxon>
    </lineage>
</organism>
<dbReference type="EMBL" id="JBGEHV010000009">
    <property type="protein sequence ID" value="MEY8039208.1"/>
    <property type="molecule type" value="Genomic_DNA"/>
</dbReference>
<dbReference type="RefSeq" id="WP_345364724.1">
    <property type="nucleotide sequence ID" value="NZ_BAABII010000012.1"/>
</dbReference>
<sequence length="281" mass="29594">MNPNGIAAPGRTHPDLGCSTISFRHRPLPEALRAIAGLGVEGIDLGGLPGVCDHIPTPLGAAAPEVLAAVADSGLRTWAINVDAGAMNDPRLDEAALRATAGPLVDLAARLDAALMVPCGAQHRDPFVDEATDLDRLARGLRLLGDLAAARGVRVLVEGLHHFRFCHTRRRCEALLERVPADSAGFVLDVSHVVAGGIDEIAFARDVAERVEHVHLRDARPGEINLSLGRGRADFAGVIGALRGSGRTPRYVLELETHDVAEADREAEAARAVALIDPALA</sequence>
<proteinExistence type="predicted"/>
<protein>
    <submittedName>
        <fullName evidence="2">Sugar phosphate isomerase/epimerase</fullName>
    </submittedName>
</protein>
<reference evidence="2 3" key="1">
    <citation type="submission" date="2024-08" db="EMBL/GenBank/DDBJ databases">
        <title>Genome mining of Saccharopolyspora cebuensis PGLac3 from Nigerian medicinal plant.</title>
        <authorList>
            <person name="Ezeobiora C.E."/>
            <person name="Igbokwe N.H."/>
            <person name="Amin D.H."/>
            <person name="Mendie U.E."/>
        </authorList>
    </citation>
    <scope>NUCLEOTIDE SEQUENCE [LARGE SCALE GENOMIC DNA]</scope>
    <source>
        <strain evidence="2 3">PGLac3</strain>
    </source>
</reference>
<keyword evidence="3" id="KW-1185">Reference proteome</keyword>
<dbReference type="Proteomes" id="UP001564626">
    <property type="component" value="Unassembled WGS sequence"/>
</dbReference>
<dbReference type="InterPro" id="IPR050312">
    <property type="entry name" value="IolE/XylAMocC-like"/>
</dbReference>
<dbReference type="SUPFAM" id="SSF51658">
    <property type="entry name" value="Xylose isomerase-like"/>
    <property type="match status" value="1"/>
</dbReference>
<dbReference type="InterPro" id="IPR036237">
    <property type="entry name" value="Xyl_isomerase-like_sf"/>
</dbReference>
<name>A0ABV4CDU2_9PSEU</name>
<dbReference type="Pfam" id="PF01261">
    <property type="entry name" value="AP_endonuc_2"/>
    <property type="match status" value="1"/>
</dbReference>
<evidence type="ECO:0000259" key="1">
    <source>
        <dbReference type="Pfam" id="PF01261"/>
    </source>
</evidence>
<gene>
    <name evidence="2" type="ORF">AB8O55_07340</name>
</gene>
<keyword evidence="2" id="KW-0413">Isomerase</keyword>
<dbReference type="PANTHER" id="PTHR12110">
    <property type="entry name" value="HYDROXYPYRUVATE ISOMERASE"/>
    <property type="match status" value="1"/>
</dbReference>
<dbReference type="InterPro" id="IPR013022">
    <property type="entry name" value="Xyl_isomerase-like_TIM-brl"/>
</dbReference>
<comment type="caution">
    <text evidence="2">The sequence shown here is derived from an EMBL/GenBank/DDBJ whole genome shotgun (WGS) entry which is preliminary data.</text>
</comment>
<dbReference type="PANTHER" id="PTHR12110:SF21">
    <property type="entry name" value="XYLOSE ISOMERASE-LIKE TIM BARREL DOMAIN-CONTAINING PROTEIN"/>
    <property type="match status" value="1"/>
</dbReference>
<dbReference type="GO" id="GO:0016853">
    <property type="term" value="F:isomerase activity"/>
    <property type="evidence" value="ECO:0007669"/>
    <property type="project" value="UniProtKB-KW"/>
</dbReference>
<dbReference type="Gene3D" id="3.20.20.150">
    <property type="entry name" value="Divalent-metal-dependent TIM barrel enzymes"/>
    <property type="match status" value="1"/>
</dbReference>
<evidence type="ECO:0000313" key="2">
    <source>
        <dbReference type="EMBL" id="MEY8039208.1"/>
    </source>
</evidence>
<evidence type="ECO:0000313" key="3">
    <source>
        <dbReference type="Proteomes" id="UP001564626"/>
    </source>
</evidence>
<feature type="domain" description="Xylose isomerase-like TIM barrel" evidence="1">
    <location>
        <begin position="32"/>
        <end position="274"/>
    </location>
</feature>